<dbReference type="AlphaFoldDB" id="A0A6V8STI1"/>
<reference evidence="2 3" key="1">
    <citation type="submission" date="2020-07" db="EMBL/GenBank/DDBJ databases">
        <title>A new beta-1,3-glucan-decomposing anaerobic bacterium isolated from anoxic soil subjected to biological soil disinfestation.</title>
        <authorList>
            <person name="Ueki A."/>
            <person name="Tonouchi A."/>
        </authorList>
    </citation>
    <scope>NUCLEOTIDE SEQUENCE [LARGE SCALE GENOMIC DNA]</scope>
    <source>
        <strain evidence="2 3">TW1</strain>
    </source>
</reference>
<keyword evidence="1" id="KW-1133">Transmembrane helix</keyword>
<dbReference type="RefSeq" id="WP_183280055.1">
    <property type="nucleotide sequence ID" value="NZ_BLZR01000005.1"/>
</dbReference>
<dbReference type="Proteomes" id="UP000580568">
    <property type="component" value="Unassembled WGS sequence"/>
</dbReference>
<sequence>MATDIGNWFVHNAENFNNLMENLGDWFSNIGTNIKDLPNLILDGLKNLLVSLFVPSDNYFTNNFNSLKDSVSSKFGNSDLNELKQLGQVGGSVSTSMTADLKVGGVSFTGKVVDFSWIDKYIDTIHGWVAGLMGIMLLIYNYSQILWLIRGTSPIVTSSSTSTEG</sequence>
<evidence type="ECO:0000313" key="3">
    <source>
        <dbReference type="Proteomes" id="UP000580568"/>
    </source>
</evidence>
<keyword evidence="1" id="KW-0812">Transmembrane</keyword>
<accession>A0A6V8STI1</accession>
<gene>
    <name evidence="2" type="ORF">bsdtw1_04795</name>
</gene>
<protein>
    <submittedName>
        <fullName evidence="2">Uncharacterized protein</fullName>
    </submittedName>
</protein>
<organism evidence="2 3">
    <name type="scientific">Clostridium fungisolvens</name>
    <dbReference type="NCBI Taxonomy" id="1604897"/>
    <lineage>
        <taxon>Bacteria</taxon>
        <taxon>Bacillati</taxon>
        <taxon>Bacillota</taxon>
        <taxon>Clostridia</taxon>
        <taxon>Eubacteriales</taxon>
        <taxon>Clostridiaceae</taxon>
        <taxon>Clostridium</taxon>
    </lineage>
</organism>
<evidence type="ECO:0000313" key="2">
    <source>
        <dbReference type="EMBL" id="GFP78558.1"/>
    </source>
</evidence>
<comment type="caution">
    <text evidence="2">The sequence shown here is derived from an EMBL/GenBank/DDBJ whole genome shotgun (WGS) entry which is preliminary data.</text>
</comment>
<dbReference type="EMBL" id="BLZR01000005">
    <property type="protein sequence ID" value="GFP78558.1"/>
    <property type="molecule type" value="Genomic_DNA"/>
</dbReference>
<proteinExistence type="predicted"/>
<evidence type="ECO:0000256" key="1">
    <source>
        <dbReference type="SAM" id="Phobius"/>
    </source>
</evidence>
<name>A0A6V8STI1_9CLOT</name>
<keyword evidence="1" id="KW-0472">Membrane</keyword>
<feature type="transmembrane region" description="Helical" evidence="1">
    <location>
        <begin position="125"/>
        <end position="143"/>
    </location>
</feature>
<keyword evidence="3" id="KW-1185">Reference proteome</keyword>